<evidence type="ECO:0000259" key="1">
    <source>
        <dbReference type="PROSITE" id="PS51886"/>
    </source>
</evidence>
<accession>A0AAQ4RMV5</accession>
<dbReference type="GO" id="GO:0006979">
    <property type="term" value="P:response to oxidative stress"/>
    <property type="evidence" value="ECO:0007669"/>
    <property type="project" value="TreeGrafter"/>
</dbReference>
<protein>
    <recommendedName>
        <fullName evidence="1">TLDc domain-containing protein</fullName>
    </recommendedName>
</protein>
<dbReference type="SMART" id="SM00584">
    <property type="entry name" value="TLDc"/>
    <property type="match status" value="1"/>
</dbReference>
<reference evidence="2" key="2">
    <citation type="submission" date="2025-08" db="UniProtKB">
        <authorList>
            <consortium name="Ensembl"/>
        </authorList>
    </citation>
    <scope>IDENTIFICATION</scope>
</reference>
<dbReference type="PROSITE" id="PS51886">
    <property type="entry name" value="TLDC"/>
    <property type="match status" value="1"/>
</dbReference>
<evidence type="ECO:0000313" key="3">
    <source>
        <dbReference type="Proteomes" id="UP000007635"/>
    </source>
</evidence>
<sequence length="242" mass="27612">MWHCRVQSLTEKSETMKLLPENVTVLYFASDCMEPYVEIITVKDSKRSLSLCSSEYYDEEEPEYQEEVEDSLPVLNDQSQLLDDQHLERLAAQMPAKTWGYPWQLVYSTSIHGSSLKTLYRNMAGLDCPVLLVIKDMHKKVFGAFSSDPFKVSKYCYGTGETFLFSFNPDFQAYRWSGENSYFVSGNWESLQIGGGGGGFGLWLDADLYRGSSFSCPTFQNESLSTQVDFNVLDLEVWTVQN</sequence>
<dbReference type="CTD" id="792958"/>
<dbReference type="PANTHER" id="PTHR23354">
    <property type="entry name" value="NUCLEOLAR PROTEIN 7/ESTROGEN RECEPTOR COACTIVATOR-RELATED"/>
    <property type="match status" value="1"/>
</dbReference>
<dbReference type="PANTHER" id="PTHR23354:SF68">
    <property type="entry name" value="NUCLEAR RECEPTOR COACTIVATOR 7"/>
    <property type="match status" value="1"/>
</dbReference>
<reference evidence="2" key="3">
    <citation type="submission" date="2025-09" db="UniProtKB">
        <authorList>
            <consortium name="Ensembl"/>
        </authorList>
    </citation>
    <scope>IDENTIFICATION</scope>
</reference>
<organism evidence="2 3">
    <name type="scientific">Gasterosteus aculeatus aculeatus</name>
    <name type="common">three-spined stickleback</name>
    <dbReference type="NCBI Taxonomy" id="481459"/>
    <lineage>
        <taxon>Eukaryota</taxon>
        <taxon>Metazoa</taxon>
        <taxon>Chordata</taxon>
        <taxon>Craniata</taxon>
        <taxon>Vertebrata</taxon>
        <taxon>Euteleostomi</taxon>
        <taxon>Actinopterygii</taxon>
        <taxon>Neopterygii</taxon>
        <taxon>Teleostei</taxon>
        <taxon>Neoteleostei</taxon>
        <taxon>Acanthomorphata</taxon>
        <taxon>Eupercaria</taxon>
        <taxon>Perciformes</taxon>
        <taxon>Cottioidei</taxon>
        <taxon>Gasterosteales</taxon>
        <taxon>Gasterosteidae</taxon>
        <taxon>Gasterosteus</taxon>
    </lineage>
</organism>
<feature type="domain" description="TLDc" evidence="1">
    <location>
        <begin position="80"/>
        <end position="241"/>
    </location>
</feature>
<evidence type="ECO:0000313" key="2">
    <source>
        <dbReference type="Ensembl" id="ENSGACP00000064969.1"/>
    </source>
</evidence>
<proteinExistence type="predicted"/>
<reference evidence="2 3" key="1">
    <citation type="journal article" date="2021" name="G3 (Bethesda)">
        <title>Improved contiguity of the threespine stickleback genome using long-read sequencing.</title>
        <authorList>
            <person name="Nath S."/>
            <person name="Shaw D.E."/>
            <person name="White M.A."/>
        </authorList>
    </citation>
    <scope>NUCLEOTIDE SEQUENCE [LARGE SCALE GENOMIC DNA]</scope>
    <source>
        <strain evidence="2 3">Lake Benthic</strain>
    </source>
</reference>
<dbReference type="RefSeq" id="XP_040021567.1">
    <property type="nucleotide sequence ID" value="XM_040165633.1"/>
</dbReference>
<dbReference type="GeneTree" id="ENSGT00940000155141"/>
<dbReference type="GO" id="GO:0005634">
    <property type="term" value="C:nucleus"/>
    <property type="evidence" value="ECO:0007669"/>
    <property type="project" value="TreeGrafter"/>
</dbReference>
<dbReference type="Pfam" id="PF07534">
    <property type="entry name" value="TLD"/>
    <property type="match status" value="1"/>
</dbReference>
<dbReference type="AlphaFoldDB" id="A0AAQ4RMV5"/>
<keyword evidence="3" id="KW-1185">Reference proteome</keyword>
<name>A0AAQ4RMV5_GASAC</name>
<dbReference type="GeneID" id="120810776"/>
<dbReference type="GO" id="GO:0006357">
    <property type="term" value="P:regulation of transcription by RNA polymerase II"/>
    <property type="evidence" value="ECO:0007669"/>
    <property type="project" value="TreeGrafter"/>
</dbReference>
<dbReference type="Ensembl" id="ENSGACT00000082989.1">
    <property type="protein sequence ID" value="ENSGACP00000064969.1"/>
    <property type="gene ID" value="ENSGACG00000033514.1"/>
</dbReference>
<dbReference type="InterPro" id="IPR006571">
    <property type="entry name" value="TLDc_dom"/>
</dbReference>
<dbReference type="Proteomes" id="UP000007635">
    <property type="component" value="Chromosome XX"/>
</dbReference>